<comment type="caution">
    <text evidence="7">The sequence shown here is derived from an EMBL/GenBank/DDBJ whole genome shotgun (WGS) entry which is preliminary data.</text>
</comment>
<keyword evidence="8" id="KW-1185">Reference proteome</keyword>
<evidence type="ECO:0000256" key="1">
    <source>
        <dbReference type="ARBA" id="ARBA00001947"/>
    </source>
</evidence>
<keyword evidence="7" id="KW-0223">Dioxygenase</keyword>
<keyword evidence="3" id="KW-0479">Metal-binding</keyword>
<dbReference type="InterPro" id="IPR014436">
    <property type="entry name" value="Extradiol_dOase_DODA"/>
</dbReference>
<accession>A0ABW0LXC2</accession>
<evidence type="ECO:0000256" key="4">
    <source>
        <dbReference type="ARBA" id="ARBA00022833"/>
    </source>
</evidence>
<dbReference type="Gene3D" id="3.40.830.10">
    <property type="entry name" value="LigB-like"/>
    <property type="match status" value="1"/>
</dbReference>
<keyword evidence="5 7" id="KW-0560">Oxidoreductase</keyword>
<dbReference type="Pfam" id="PF02900">
    <property type="entry name" value="LigB"/>
    <property type="match status" value="1"/>
</dbReference>
<evidence type="ECO:0000259" key="6">
    <source>
        <dbReference type="Pfam" id="PF02900"/>
    </source>
</evidence>
<evidence type="ECO:0000256" key="2">
    <source>
        <dbReference type="ARBA" id="ARBA00007581"/>
    </source>
</evidence>
<dbReference type="SUPFAM" id="SSF53213">
    <property type="entry name" value="LigB-like"/>
    <property type="match status" value="1"/>
</dbReference>
<name>A0ABW0LXC2_9BACL</name>
<dbReference type="Proteomes" id="UP001596105">
    <property type="component" value="Unassembled WGS sequence"/>
</dbReference>
<sequence>MVPALFIGHGSPMMAVQTNDYSRFLGELGQRYKPKAIVIFSAHWESETLELTYTDGVLDTVYDYYGFPDEMYQVKYPAKGSVDIAEILEDRFKRNGVQTKRELKRGLDHGSWVALKHMYPNADIPVVQLSVHPYLSPKEQYRIGRALQGIGADNILVVGSGTTVHNLRWFFPNASEPKAEAVQFDDWIIDKVQKRDLESLDRYTELAPHARLAVPRPEHFVPLFLAMGSGDENIAPIVLHRSYDFGTLSNLCFEF</sequence>
<comment type="similarity">
    <text evidence="2">Belongs to the DODA-type extradiol aromatic ring-opening dioxygenase family.</text>
</comment>
<evidence type="ECO:0000256" key="5">
    <source>
        <dbReference type="ARBA" id="ARBA00023002"/>
    </source>
</evidence>
<evidence type="ECO:0000313" key="7">
    <source>
        <dbReference type="EMBL" id="MFC5470480.1"/>
    </source>
</evidence>
<dbReference type="PANTHER" id="PTHR30096:SF0">
    <property type="entry name" value="4,5-DOPA DIOXYGENASE EXTRADIOL-LIKE PROTEIN"/>
    <property type="match status" value="1"/>
</dbReference>
<evidence type="ECO:0000313" key="8">
    <source>
        <dbReference type="Proteomes" id="UP001596105"/>
    </source>
</evidence>
<feature type="domain" description="Extradiol ring-cleavage dioxygenase class III enzyme subunit B" evidence="6">
    <location>
        <begin position="6"/>
        <end position="235"/>
    </location>
</feature>
<comment type="cofactor">
    <cofactor evidence="1">
        <name>Zn(2+)</name>
        <dbReference type="ChEBI" id="CHEBI:29105"/>
    </cofactor>
</comment>
<dbReference type="RefSeq" id="WP_209749741.1">
    <property type="nucleotide sequence ID" value="NZ_JBHSMH010000066.1"/>
</dbReference>
<dbReference type="EMBL" id="JBHSMH010000066">
    <property type="protein sequence ID" value="MFC5470480.1"/>
    <property type="molecule type" value="Genomic_DNA"/>
</dbReference>
<dbReference type="PIRSF" id="PIRSF006157">
    <property type="entry name" value="Doxgns_DODA"/>
    <property type="match status" value="1"/>
</dbReference>
<dbReference type="InterPro" id="IPR004183">
    <property type="entry name" value="Xdiol_dOase_suB"/>
</dbReference>
<organism evidence="7 8">
    <name type="scientific">Cohnella suwonensis</name>
    <dbReference type="NCBI Taxonomy" id="696072"/>
    <lineage>
        <taxon>Bacteria</taxon>
        <taxon>Bacillati</taxon>
        <taxon>Bacillota</taxon>
        <taxon>Bacilli</taxon>
        <taxon>Bacillales</taxon>
        <taxon>Paenibacillaceae</taxon>
        <taxon>Cohnella</taxon>
    </lineage>
</organism>
<reference evidence="8" key="1">
    <citation type="journal article" date="2019" name="Int. J. Syst. Evol. Microbiol.">
        <title>The Global Catalogue of Microorganisms (GCM) 10K type strain sequencing project: providing services to taxonomists for standard genome sequencing and annotation.</title>
        <authorList>
            <consortium name="The Broad Institute Genomics Platform"/>
            <consortium name="The Broad Institute Genome Sequencing Center for Infectious Disease"/>
            <person name="Wu L."/>
            <person name="Ma J."/>
        </authorList>
    </citation>
    <scope>NUCLEOTIDE SEQUENCE [LARGE SCALE GENOMIC DNA]</scope>
    <source>
        <strain evidence="8">CCUG 57113</strain>
    </source>
</reference>
<dbReference type="PANTHER" id="PTHR30096">
    <property type="entry name" value="4,5-DOPA DIOXYGENASE EXTRADIOL-LIKE PROTEIN"/>
    <property type="match status" value="1"/>
</dbReference>
<proteinExistence type="inferred from homology"/>
<evidence type="ECO:0000256" key="3">
    <source>
        <dbReference type="ARBA" id="ARBA00022723"/>
    </source>
</evidence>
<dbReference type="EC" id="1.13.-.-" evidence="7"/>
<dbReference type="CDD" id="cd07363">
    <property type="entry name" value="45_DOPA_Dioxygenase"/>
    <property type="match status" value="1"/>
</dbReference>
<dbReference type="GO" id="GO:0051213">
    <property type="term" value="F:dioxygenase activity"/>
    <property type="evidence" value="ECO:0007669"/>
    <property type="project" value="UniProtKB-KW"/>
</dbReference>
<gene>
    <name evidence="7" type="ORF">ACFPPD_17445</name>
</gene>
<protein>
    <submittedName>
        <fullName evidence="7">DODA-type extradiol aromatic ring-opening family dioxygenase</fullName>
        <ecNumber evidence="7">1.13.-.-</ecNumber>
    </submittedName>
</protein>
<keyword evidence="4" id="KW-0862">Zinc</keyword>